<dbReference type="Proteomes" id="UP000775179">
    <property type="component" value="Unassembled WGS sequence"/>
</dbReference>
<accession>A0ABD4REI1</accession>
<reference evidence="1 2" key="1">
    <citation type="submission" date="2021-08" db="EMBL/GenBank/DDBJ databases">
        <title>Genome sequence analysis of Clostridium chauvoei strains of European origin and evaluation of typing options for outbreak investigations.</title>
        <authorList>
            <person name="Abdel-Glil M."/>
            <person name="Thomas P."/>
            <person name="Seyboldt C."/>
        </authorList>
    </citation>
    <scope>NUCLEOTIDE SEQUENCE [LARGE SCALE GENOMIC DNA]</scope>
    <source>
        <strain evidence="1 2">S0260-09</strain>
    </source>
</reference>
<dbReference type="AlphaFoldDB" id="A0ABD4REI1"/>
<protein>
    <recommendedName>
        <fullName evidence="3">Spermidine synthase</fullName>
    </recommendedName>
</protein>
<evidence type="ECO:0000313" key="2">
    <source>
        <dbReference type="Proteomes" id="UP000775179"/>
    </source>
</evidence>
<name>A0ABD4REI1_9CLOT</name>
<dbReference type="EMBL" id="JAIFTX010000003">
    <property type="protein sequence ID" value="MBX7289761.1"/>
    <property type="molecule type" value="Genomic_DNA"/>
</dbReference>
<evidence type="ECO:0008006" key="3">
    <source>
        <dbReference type="Google" id="ProtNLM"/>
    </source>
</evidence>
<sequence>MKPYESDYVIEKIQEYNEKINLGKIGDFEIKKIDGLKGIIKGYMYEKEGEIALDILELHGPKNIWMRMTPLEIESSYMPIKRAKGKVGVVGLGLGYVAQEMAKKDKVDEVIVYEINKDVIDLYNKNFKENPKIKIKHEDAFKAKREDFDFFYVDIYEYKLTKKVVEDYQSFNKLHNIEEYSFWGMEHFMLSCRYEEIVWVFIPENWMEMSRYIFEALQDSNLLECYKKLESKLVSNVLADFKIALE</sequence>
<dbReference type="SUPFAM" id="SSF53335">
    <property type="entry name" value="S-adenosyl-L-methionine-dependent methyltransferases"/>
    <property type="match status" value="1"/>
</dbReference>
<comment type="caution">
    <text evidence="1">The sequence shown here is derived from an EMBL/GenBank/DDBJ whole genome shotgun (WGS) entry which is preliminary data.</text>
</comment>
<dbReference type="KEGG" id="cchv:BTM20_03955"/>
<proteinExistence type="predicted"/>
<dbReference type="RefSeq" id="WP_021874995.1">
    <property type="nucleotide sequence ID" value="NZ_CP018624.1"/>
</dbReference>
<evidence type="ECO:0000313" key="1">
    <source>
        <dbReference type="EMBL" id="MBX7289761.1"/>
    </source>
</evidence>
<dbReference type="GeneID" id="66301006"/>
<gene>
    <name evidence="1" type="ORF">K4H94_01680</name>
</gene>
<dbReference type="Gene3D" id="3.40.50.150">
    <property type="entry name" value="Vaccinia Virus protein VP39"/>
    <property type="match status" value="1"/>
</dbReference>
<organism evidence="1 2">
    <name type="scientific">Clostridium chauvoei</name>
    <dbReference type="NCBI Taxonomy" id="46867"/>
    <lineage>
        <taxon>Bacteria</taxon>
        <taxon>Bacillati</taxon>
        <taxon>Bacillota</taxon>
        <taxon>Clostridia</taxon>
        <taxon>Eubacteriales</taxon>
        <taxon>Clostridiaceae</taxon>
        <taxon>Clostridium</taxon>
    </lineage>
</organism>
<dbReference type="InterPro" id="IPR029063">
    <property type="entry name" value="SAM-dependent_MTases_sf"/>
</dbReference>